<evidence type="ECO:0000313" key="6">
    <source>
        <dbReference type="Proteomes" id="UP000185622"/>
    </source>
</evidence>
<evidence type="ECO:0000256" key="1">
    <source>
        <dbReference type="ARBA" id="ARBA00007825"/>
    </source>
</evidence>
<name>A0ABN4XJQ9_9RHOB</name>
<keyword evidence="2" id="KW-0223">Dioxygenase</keyword>
<keyword evidence="6" id="KW-1185">Reference proteome</keyword>
<comment type="similarity">
    <text evidence="1">Belongs to the intradiol ring-cleavage dioxygenase family.</text>
</comment>
<dbReference type="InterPro" id="IPR000627">
    <property type="entry name" value="Intradiol_dOase_C"/>
</dbReference>
<evidence type="ECO:0000256" key="3">
    <source>
        <dbReference type="ARBA" id="ARBA00023002"/>
    </source>
</evidence>
<dbReference type="InterPro" id="IPR012786">
    <property type="entry name" value="Protocat_dOase_a"/>
</dbReference>
<accession>A0ABN4XJQ9</accession>
<keyword evidence="3" id="KW-0560">Oxidoreductase</keyword>
<dbReference type="Pfam" id="PF00775">
    <property type="entry name" value="Dioxygenase_C"/>
    <property type="match status" value="1"/>
</dbReference>
<evidence type="ECO:0000259" key="4">
    <source>
        <dbReference type="Pfam" id="PF00775"/>
    </source>
</evidence>
<organism evidence="5 6">
    <name type="scientific">Thioclava nitratireducens</name>
    <dbReference type="NCBI Taxonomy" id="1915078"/>
    <lineage>
        <taxon>Bacteria</taxon>
        <taxon>Pseudomonadati</taxon>
        <taxon>Pseudomonadota</taxon>
        <taxon>Alphaproteobacteria</taxon>
        <taxon>Rhodobacterales</taxon>
        <taxon>Paracoccaceae</taxon>
        <taxon>Thioclava</taxon>
    </lineage>
</organism>
<dbReference type="InterPro" id="IPR050770">
    <property type="entry name" value="Intradiol_RC_Dioxygenase"/>
</dbReference>
<gene>
    <name evidence="5" type="ORF">BMG03_13030</name>
</gene>
<dbReference type="Proteomes" id="UP000185622">
    <property type="component" value="Chromosome"/>
</dbReference>
<dbReference type="NCBIfam" id="TIGR02423">
    <property type="entry name" value="protocat_alph"/>
    <property type="match status" value="1"/>
</dbReference>
<dbReference type="SUPFAM" id="SSF49482">
    <property type="entry name" value="Aromatic compound dioxygenase"/>
    <property type="match status" value="1"/>
</dbReference>
<dbReference type="EMBL" id="CP019437">
    <property type="protein sequence ID" value="AQS49893.1"/>
    <property type="molecule type" value="Genomic_DNA"/>
</dbReference>
<feature type="domain" description="Intradiol ring-cleavage dioxygenases" evidence="4">
    <location>
        <begin position="44"/>
        <end position="189"/>
    </location>
</feature>
<protein>
    <submittedName>
        <fullName evidence="5">Protocatechuate 3,4-dioxygenase subunit alpha</fullName>
    </submittedName>
</protein>
<proteinExistence type="inferred from homology"/>
<dbReference type="Gene3D" id="2.60.130.10">
    <property type="entry name" value="Aromatic compound dioxygenase"/>
    <property type="match status" value="1"/>
</dbReference>
<reference evidence="5 6" key="1">
    <citation type="submission" date="2017-01" db="EMBL/GenBank/DDBJ databases">
        <title>The complete genome sequence of a sulfur-oxidizing marine bacterium Thioclava sp. 25B10_4T.</title>
        <authorList>
            <person name="Liu Y."/>
            <person name="Lai Q."/>
            <person name="Shao Z."/>
        </authorList>
    </citation>
    <scope>NUCLEOTIDE SEQUENCE [LARGE SCALE GENOMIC DNA]</scope>
    <source>
        <strain evidence="5 6">25B10_4</strain>
    </source>
</reference>
<evidence type="ECO:0000256" key="2">
    <source>
        <dbReference type="ARBA" id="ARBA00022964"/>
    </source>
</evidence>
<dbReference type="PANTHER" id="PTHR33711:SF9">
    <property type="entry name" value="PROTOCATECHUATE 3,4-DIOXYGENASE ALPHA CHAIN"/>
    <property type="match status" value="1"/>
</dbReference>
<dbReference type="PANTHER" id="PTHR33711">
    <property type="entry name" value="DIOXYGENASE, PUTATIVE (AFU_ORTHOLOGUE AFUA_2G02910)-RELATED"/>
    <property type="match status" value="1"/>
</dbReference>
<sequence length="198" mass="21376">MQKFDKPILTPSQTAGPYVHIGLAPEAGGIEGAPFETLGREIAGPEAKGERIKVTCRVVDGGDLPLRDCLVETWQADAAGIYPGQEGADPAVSGFGRIPADFSTGEIIFETIKPGAIALSGDRETPPHISFWIFARGINHGLHTRMYFPEDDLSGDPLLARIEHRDRIATMVAEATGPGEYRFDIRLQGAGETVFFDI</sequence>
<evidence type="ECO:0000313" key="5">
    <source>
        <dbReference type="EMBL" id="AQS49893.1"/>
    </source>
</evidence>
<dbReference type="InterPro" id="IPR015889">
    <property type="entry name" value="Intradiol_dOase_core"/>
</dbReference>